<feature type="compositionally biased region" description="Basic and acidic residues" evidence="1">
    <location>
        <begin position="36"/>
        <end position="51"/>
    </location>
</feature>
<gene>
    <name evidence="2" type="ORF">AVDCRST_MAG40-2735</name>
</gene>
<organism evidence="2">
    <name type="scientific">uncultured Gemmatimonadaceae bacterium</name>
    <dbReference type="NCBI Taxonomy" id="246130"/>
    <lineage>
        <taxon>Bacteria</taxon>
        <taxon>Pseudomonadati</taxon>
        <taxon>Gemmatimonadota</taxon>
        <taxon>Gemmatimonadia</taxon>
        <taxon>Gemmatimonadales</taxon>
        <taxon>Gemmatimonadaceae</taxon>
        <taxon>environmental samples</taxon>
    </lineage>
</organism>
<protein>
    <submittedName>
        <fullName evidence="2">Uncharacterized protein</fullName>
    </submittedName>
</protein>
<dbReference type="EMBL" id="CADCTX010000764">
    <property type="protein sequence ID" value="CAA9347925.1"/>
    <property type="molecule type" value="Genomic_DNA"/>
</dbReference>
<feature type="non-terminal residue" evidence="2">
    <location>
        <position position="1"/>
    </location>
</feature>
<evidence type="ECO:0000313" key="2">
    <source>
        <dbReference type="EMBL" id="CAA9347925.1"/>
    </source>
</evidence>
<feature type="non-terminal residue" evidence="2">
    <location>
        <position position="51"/>
    </location>
</feature>
<dbReference type="AlphaFoldDB" id="A0A6J4M230"/>
<proteinExistence type="predicted"/>
<name>A0A6J4M230_9BACT</name>
<feature type="region of interest" description="Disordered" evidence="1">
    <location>
        <begin position="27"/>
        <end position="51"/>
    </location>
</feature>
<sequence length="51" mass="5974">CALNRPEPLGREHAASARRRLRREVSASRSWCSSRETPRCWECPREPPGRR</sequence>
<reference evidence="2" key="1">
    <citation type="submission" date="2020-02" db="EMBL/GenBank/DDBJ databases">
        <authorList>
            <person name="Meier V. D."/>
        </authorList>
    </citation>
    <scope>NUCLEOTIDE SEQUENCE</scope>
    <source>
        <strain evidence="2">AVDCRST_MAG40</strain>
    </source>
</reference>
<evidence type="ECO:0000256" key="1">
    <source>
        <dbReference type="SAM" id="MobiDB-lite"/>
    </source>
</evidence>
<accession>A0A6J4M230</accession>